<keyword evidence="3" id="KW-0413">Isomerase</keyword>
<feature type="domain" description="Terpene synthase metal-binding" evidence="2">
    <location>
        <begin position="40"/>
        <end position="167"/>
    </location>
</feature>
<proteinExistence type="predicted"/>
<dbReference type="GO" id="GO:0004180">
    <property type="term" value="F:carboxypeptidase activity"/>
    <property type="evidence" value="ECO:0007669"/>
    <property type="project" value="UniProtKB-KW"/>
</dbReference>
<keyword evidence="4" id="KW-1185">Reference proteome</keyword>
<dbReference type="SUPFAM" id="SSF48576">
    <property type="entry name" value="Terpenoid synthases"/>
    <property type="match status" value="1"/>
</dbReference>
<gene>
    <name evidence="3" type="primary">CPS1_12</name>
    <name evidence="3" type="ORF">PIB30_071912</name>
</gene>
<dbReference type="EC" id="5.5.1.1" evidence="3"/>
<evidence type="ECO:0000313" key="3">
    <source>
        <dbReference type="EMBL" id="MED6162586.1"/>
    </source>
</evidence>
<dbReference type="Pfam" id="PF03936">
    <property type="entry name" value="Terpene_synth_C"/>
    <property type="match status" value="1"/>
</dbReference>
<dbReference type="Gene3D" id="1.10.600.10">
    <property type="entry name" value="Farnesyl Diphosphate Synthase"/>
    <property type="match status" value="1"/>
</dbReference>
<keyword evidence="3" id="KW-0645">Protease</keyword>
<protein>
    <submittedName>
        <fullName evidence="3">Gly-Xaa carboxypeptidase</fullName>
        <ecNumber evidence="3">5.5.1.1</ecNumber>
    </submittedName>
</protein>
<sequence length="294" mass="34313">RLPSVNNEIYLELAKLDYHKSQAVHSAEWEKIQEWHLEIGLEEFGVSKESVLQAYFVAAASIFEPERWLERLTWTKTTTLIEAFKHHIKDDEEAKMIILEQFNYCINKHNSSSIRMPNKNNKTEHLVRILLTTLDHLGLDSFQSHGQEISHYLNQIWQSWLSSWQSEGSSSKREAELIVQTIDLMAGDWSEELQLNSQYQELLKATNRVCHNLRNYQNNKSINDHLGVATRITASTTQEIESEMQELMQMVLQNSQDGIKSTVFLVAKSFYYVAFFDSQVIKFHIDKVLFQKVM</sequence>
<evidence type="ECO:0000313" key="4">
    <source>
        <dbReference type="Proteomes" id="UP001341840"/>
    </source>
</evidence>
<comment type="caution">
    <text evidence="3">The sequence shown here is derived from an EMBL/GenBank/DDBJ whole genome shotgun (WGS) entry which is preliminary data.</text>
</comment>
<keyword evidence="1" id="KW-0479">Metal-binding</keyword>
<dbReference type="PANTHER" id="PTHR31739:SF27">
    <property type="entry name" value="COPALYLDIPHOSPHATE SYNTHASE"/>
    <property type="match status" value="1"/>
</dbReference>
<reference evidence="3 4" key="1">
    <citation type="journal article" date="2023" name="Plants (Basel)">
        <title>Bridging the Gap: Combining Genomics and Transcriptomics Approaches to Understand Stylosanthes scabra, an Orphan Legume from the Brazilian Caatinga.</title>
        <authorList>
            <person name="Ferreira-Neto J.R.C."/>
            <person name="da Silva M.D."/>
            <person name="Binneck E."/>
            <person name="de Melo N.F."/>
            <person name="da Silva R.H."/>
            <person name="de Melo A.L.T.M."/>
            <person name="Pandolfi V."/>
            <person name="Bustamante F.O."/>
            <person name="Brasileiro-Vidal A.C."/>
            <person name="Benko-Iseppon A.M."/>
        </authorList>
    </citation>
    <scope>NUCLEOTIDE SEQUENCE [LARGE SCALE GENOMIC DNA]</scope>
    <source>
        <tissue evidence="3">Leaves</tissue>
    </source>
</reference>
<dbReference type="GO" id="GO:0018849">
    <property type="term" value="F:muconate cycloisomerase activity"/>
    <property type="evidence" value="ECO:0007669"/>
    <property type="project" value="UniProtKB-EC"/>
</dbReference>
<dbReference type="InterPro" id="IPR005630">
    <property type="entry name" value="Terpene_synthase_metal-bd"/>
</dbReference>
<keyword evidence="3" id="KW-0378">Hydrolase</keyword>
<dbReference type="EMBL" id="JASCZI010121669">
    <property type="protein sequence ID" value="MED6162586.1"/>
    <property type="molecule type" value="Genomic_DNA"/>
</dbReference>
<accession>A0ABU6UMS9</accession>
<dbReference type="PANTHER" id="PTHR31739">
    <property type="entry name" value="ENT-COPALYL DIPHOSPHATE SYNTHASE, CHLOROPLASTIC"/>
    <property type="match status" value="1"/>
</dbReference>
<dbReference type="Proteomes" id="UP001341840">
    <property type="component" value="Unassembled WGS sequence"/>
</dbReference>
<evidence type="ECO:0000259" key="2">
    <source>
        <dbReference type="Pfam" id="PF03936"/>
    </source>
</evidence>
<keyword evidence="3" id="KW-0121">Carboxypeptidase</keyword>
<dbReference type="InterPro" id="IPR050148">
    <property type="entry name" value="Terpene_synthase-like"/>
</dbReference>
<dbReference type="InterPro" id="IPR008949">
    <property type="entry name" value="Isoprenoid_synthase_dom_sf"/>
</dbReference>
<organism evidence="3 4">
    <name type="scientific">Stylosanthes scabra</name>
    <dbReference type="NCBI Taxonomy" id="79078"/>
    <lineage>
        <taxon>Eukaryota</taxon>
        <taxon>Viridiplantae</taxon>
        <taxon>Streptophyta</taxon>
        <taxon>Embryophyta</taxon>
        <taxon>Tracheophyta</taxon>
        <taxon>Spermatophyta</taxon>
        <taxon>Magnoliopsida</taxon>
        <taxon>eudicotyledons</taxon>
        <taxon>Gunneridae</taxon>
        <taxon>Pentapetalae</taxon>
        <taxon>rosids</taxon>
        <taxon>fabids</taxon>
        <taxon>Fabales</taxon>
        <taxon>Fabaceae</taxon>
        <taxon>Papilionoideae</taxon>
        <taxon>50 kb inversion clade</taxon>
        <taxon>dalbergioids sensu lato</taxon>
        <taxon>Dalbergieae</taxon>
        <taxon>Pterocarpus clade</taxon>
        <taxon>Stylosanthes</taxon>
    </lineage>
</organism>
<name>A0ABU6UMS9_9FABA</name>
<feature type="non-terminal residue" evidence="3">
    <location>
        <position position="1"/>
    </location>
</feature>
<evidence type="ECO:0000256" key="1">
    <source>
        <dbReference type="ARBA" id="ARBA00022723"/>
    </source>
</evidence>